<feature type="compositionally biased region" description="Low complexity" evidence="6">
    <location>
        <begin position="542"/>
        <end position="565"/>
    </location>
</feature>
<feature type="region of interest" description="Disordered" evidence="6">
    <location>
        <begin position="369"/>
        <end position="464"/>
    </location>
</feature>
<dbReference type="PROSITE" id="PS50011">
    <property type="entry name" value="PROTEIN_KINASE_DOM"/>
    <property type="match status" value="1"/>
</dbReference>
<feature type="compositionally biased region" description="Polar residues" evidence="6">
    <location>
        <begin position="669"/>
        <end position="687"/>
    </location>
</feature>
<gene>
    <name evidence="8" type="ORF">EZS28_009668</name>
</gene>
<dbReference type="InterPro" id="IPR008271">
    <property type="entry name" value="Ser/Thr_kinase_AS"/>
</dbReference>
<dbReference type="PANTHER" id="PTHR24345">
    <property type="entry name" value="SERINE/THREONINE-PROTEIN KINASE PLK"/>
    <property type="match status" value="1"/>
</dbReference>
<sequence length="2140" mass="243081">MYGINTVILMDYANLKSLDCLLSTLSDLPMPTIRAIMRQLLEGLRLMHEKGLIHRDIKGQNVLFHSPPGSGRIVLKIADFGLVKVQKQDATSAQMTVAGTVPYMAPELLMGDQQGNVVGDQKVDVWSSGILLYQLVTHEFPFKTQTLQAINTFMFNKTLERPQYIYDNLLWDLITKMLAFDRRNRFTVVEALKHQFFTGQQVFGEITQQIQSLALIAKTSKQKGDMSISQYDMSTLFIVPLLEIRQILDVHPDQENIQLQSQIININQNKSMNQIQNQFQKIQAPGSQKSFKGQQQQGLMQIPRDQQPSFKQQSGHLNVTIFEGCFASFTFPRDEYLQPQVFASPPSSKKGHAAIRNLKQIPATIISQQAARGISPRQGSPMGNQSPRRNQQQNFQVPSQSQRGVSPKMQQLKQLPQQNVQQSLRQIQPPGQQYQQQQQQQQQQQLPPQNQPSFRGSSPKPQQNMNQTATILASLRVQSPPMQQQQNQNQNPNLSYRSQQQQQSQPKIQQLPQPKGPNSFRMPSPKMQQMQTPQPTVPNKYQSQPQLQQQQQQQQGPQQVQSPPQITVQQEKQTSPLAVGPQSPSQAYLSRHQTSPAVVANDFTQQLANKGLNIEDTIISARRNQNAVPFHFQSSVTSRQAKPFMDRGGLNSGQVTSRPVETPLFEQNSYSMQSPSIPKLGTSTSAGNLGRKPTYDLLSYLQPEFDPEEKQLLAEPQYKSPRQIITNLPKQAKAEIEEEEIDFDKMADVLRIPLPNDRSKIKGLMQQQESECDRIILKFKDKEDDFAQSTAIESGVARELSIIFETRDLTLITLPYMEAFYYLSYAMPQTKLLLYNKKNPYLGLFRMLDINNNDIILNTIMSISSIVRGGLDTTDISKPHPHYETIEQCNGLIKIFQVFKQSKDKNTKDMAAICFGRIHRQRLIKDVNQKVEIIQYLKSIMCDPDDWTKGESISALSYLALNSGNRAEIAKGINLRQIADELKLPLNGSPDQKRQLMTKQEGYCTLIFIMLKGRDDLELRKVLINTGISDSLLYVFESRDLSSITKPFTDAYSQLTVASNEIRQLLYTKNPYFLLLRLLNHSDNQVINNAVLSISNLLAYGCDTTPVSQPHPHFAEMMKINGTDKLFSLFKTSNVENYARDTAAICIGRLYKAKDIPMLSMRVEIIQHLKSLLGSANENISINSKYSLSDLTQSLQNHKQLMRMIDLKQIAEEIRRPFVGQPDQKREILNIQHGQCSLLYALTENRKDDDLRKALIAAGIADALLFVFNSRELNQIDQPFTDAFFQLTYADDDVNLILVDKQPFHLLIRLLGHTNNRIINDALLSISNLLLAGTNTTPHSTPHPHYAAIAGFSGDKQLHSLFKRKDVEQQTRDWAAICIGRMYRAREIPVITMRTEILQHLKAILGCADENISINSKYAISDLAQNPVNYKEIMKGIDMFAIAEELRKPISGPNDQKKKLLNTQEGQCSLLYIILKGRKDEALRKTMIDSEVADSLLFVFETRDLQTITKPISDAFFQLTVPCSDELKLILYDKKPYPGLLRLLNHQDSKVIKDTILSISNILLAGTNTTAIDAPHPHFDVMMKCNGVEQLFSLFKRTDVEQQARDWAAICIGRLFRANEIPKPQMRTEIINHLKTIICNTVENIRVNSKYALVYLAQNSVNYNQIKKVVDMKSIAAELRKPLVGNEEYKKEILNRQEGQCNLLTLLIENKDDDQLRKDIIDSGIADSLLFIFETRNLPQITEPFTEAFFQITVAGDEVNLLLYEKMPYLHLIKFLNHPNDIIQMHAINSIFNILLAGTNTTESLTQHPHFDVMFQTNGINELVQFFKRPNVDKSARDWVAICIGRLYRSKEIPENKIKIELIAHLKSLLANIDEKLSVNAKYSLSDLSQDKENLIEVKKGIEMRQVASDLRKPLTTDDVANDDIILAQEGQCNLLYALIENRKDDEFRKAIIKSGVADSLLFVFESRKLPQITESFIDLFLQLTVPCGDEVKQQLFVQKPYPALLKLFGHTDPYIIKLAALSIFNILGVGINTTPASTPHPHFEVMQQLNGIDKLFTLFRRSDIDNYTVDTAAVCIGRLFRAKEITNPTMAKAIFTHLKSLINDPDQRTKVNSKCALQYLAQNPVNKQEIEKGNFKIPE</sequence>
<feature type="compositionally biased region" description="Polar residues" evidence="6">
    <location>
        <begin position="377"/>
        <end position="389"/>
    </location>
</feature>
<evidence type="ECO:0000313" key="9">
    <source>
        <dbReference type="Proteomes" id="UP000324800"/>
    </source>
</evidence>
<dbReference type="GO" id="GO:0004674">
    <property type="term" value="F:protein serine/threonine kinase activity"/>
    <property type="evidence" value="ECO:0007669"/>
    <property type="project" value="UniProtKB-KW"/>
</dbReference>
<dbReference type="PROSITE" id="PS00108">
    <property type="entry name" value="PROTEIN_KINASE_ST"/>
    <property type="match status" value="1"/>
</dbReference>
<dbReference type="SUPFAM" id="SSF48371">
    <property type="entry name" value="ARM repeat"/>
    <property type="match status" value="2"/>
</dbReference>
<keyword evidence="3" id="KW-0547">Nucleotide-binding</keyword>
<name>A0A5J4WJA4_9EUKA</name>
<feature type="region of interest" description="Disordered" evidence="6">
    <location>
        <begin position="669"/>
        <end position="688"/>
    </location>
</feature>
<dbReference type="CDD" id="cd14014">
    <property type="entry name" value="STKc_PknB_like"/>
    <property type="match status" value="1"/>
</dbReference>
<dbReference type="Pfam" id="PF00069">
    <property type="entry name" value="Pkinase"/>
    <property type="match status" value="1"/>
</dbReference>
<dbReference type="OrthoDB" id="10252171at2759"/>
<feature type="compositionally biased region" description="Low complexity" evidence="6">
    <location>
        <begin position="479"/>
        <end position="513"/>
    </location>
</feature>
<accession>A0A5J4WJA4</accession>
<keyword evidence="5" id="KW-0067">ATP-binding</keyword>
<dbReference type="Gene3D" id="1.25.10.10">
    <property type="entry name" value="Leucine-rich Repeat Variant"/>
    <property type="match status" value="5"/>
</dbReference>
<feature type="region of interest" description="Disordered" evidence="6">
    <location>
        <begin position="479"/>
        <end position="593"/>
    </location>
</feature>
<dbReference type="GO" id="GO:0005634">
    <property type="term" value="C:nucleus"/>
    <property type="evidence" value="ECO:0007669"/>
    <property type="project" value="TreeGrafter"/>
</dbReference>
<keyword evidence="1" id="KW-0723">Serine/threonine-protein kinase</keyword>
<keyword evidence="4 8" id="KW-0418">Kinase</keyword>
<feature type="compositionally biased region" description="Low complexity" evidence="6">
    <location>
        <begin position="410"/>
        <end position="452"/>
    </location>
</feature>
<dbReference type="SUPFAM" id="SSF56112">
    <property type="entry name" value="Protein kinase-like (PK-like)"/>
    <property type="match status" value="1"/>
</dbReference>
<feature type="region of interest" description="Disordered" evidence="6">
    <location>
        <begin position="632"/>
        <end position="657"/>
    </location>
</feature>
<protein>
    <submittedName>
        <fullName evidence="8">Putative CAMK family protein kinase</fullName>
    </submittedName>
</protein>
<feature type="domain" description="Protein kinase" evidence="7">
    <location>
        <begin position="1"/>
        <end position="197"/>
    </location>
</feature>
<feature type="compositionally biased region" description="Low complexity" evidence="6">
    <location>
        <begin position="390"/>
        <end position="402"/>
    </location>
</feature>
<evidence type="ECO:0000259" key="7">
    <source>
        <dbReference type="PROSITE" id="PS50011"/>
    </source>
</evidence>
<dbReference type="GO" id="GO:0005524">
    <property type="term" value="F:ATP binding"/>
    <property type="evidence" value="ECO:0007669"/>
    <property type="project" value="UniProtKB-KW"/>
</dbReference>
<dbReference type="Gene3D" id="1.10.510.10">
    <property type="entry name" value="Transferase(Phosphotransferase) domain 1"/>
    <property type="match status" value="1"/>
</dbReference>
<dbReference type="EMBL" id="SNRW01001844">
    <property type="protein sequence ID" value="KAA6394806.1"/>
    <property type="molecule type" value="Genomic_DNA"/>
</dbReference>
<dbReference type="InterPro" id="IPR016024">
    <property type="entry name" value="ARM-type_fold"/>
</dbReference>
<dbReference type="InterPro" id="IPR011989">
    <property type="entry name" value="ARM-like"/>
</dbReference>
<dbReference type="Proteomes" id="UP000324800">
    <property type="component" value="Unassembled WGS sequence"/>
</dbReference>
<comment type="caution">
    <text evidence="8">The sequence shown here is derived from an EMBL/GenBank/DDBJ whole genome shotgun (WGS) entry which is preliminary data.</text>
</comment>
<evidence type="ECO:0000256" key="6">
    <source>
        <dbReference type="SAM" id="MobiDB-lite"/>
    </source>
</evidence>
<dbReference type="PANTHER" id="PTHR24345:SF0">
    <property type="entry name" value="CELL CYCLE SERINE_THREONINE-PROTEIN KINASE CDC5_MSD2"/>
    <property type="match status" value="1"/>
</dbReference>
<evidence type="ECO:0000256" key="3">
    <source>
        <dbReference type="ARBA" id="ARBA00022741"/>
    </source>
</evidence>
<dbReference type="SMART" id="SM00220">
    <property type="entry name" value="S_TKc"/>
    <property type="match status" value="1"/>
</dbReference>
<evidence type="ECO:0000256" key="5">
    <source>
        <dbReference type="ARBA" id="ARBA00022840"/>
    </source>
</evidence>
<feature type="compositionally biased region" description="Polar residues" evidence="6">
    <location>
        <begin position="566"/>
        <end position="593"/>
    </location>
</feature>
<evidence type="ECO:0000256" key="2">
    <source>
        <dbReference type="ARBA" id="ARBA00022679"/>
    </source>
</evidence>
<reference evidence="8 9" key="1">
    <citation type="submission" date="2019-03" db="EMBL/GenBank/DDBJ databases">
        <title>Single cell metagenomics reveals metabolic interactions within the superorganism composed of flagellate Streblomastix strix and complex community of Bacteroidetes bacteria on its surface.</title>
        <authorList>
            <person name="Treitli S.C."/>
            <person name="Kolisko M."/>
            <person name="Husnik F."/>
            <person name="Keeling P."/>
            <person name="Hampl V."/>
        </authorList>
    </citation>
    <scope>NUCLEOTIDE SEQUENCE [LARGE SCALE GENOMIC DNA]</scope>
    <source>
        <strain evidence="8">ST1C</strain>
    </source>
</reference>
<proteinExistence type="predicted"/>
<dbReference type="InterPro" id="IPR000719">
    <property type="entry name" value="Prot_kinase_dom"/>
</dbReference>
<evidence type="ECO:0000313" key="8">
    <source>
        <dbReference type="EMBL" id="KAA6394806.1"/>
    </source>
</evidence>
<organism evidence="8 9">
    <name type="scientific">Streblomastix strix</name>
    <dbReference type="NCBI Taxonomy" id="222440"/>
    <lineage>
        <taxon>Eukaryota</taxon>
        <taxon>Metamonada</taxon>
        <taxon>Preaxostyla</taxon>
        <taxon>Oxymonadida</taxon>
        <taxon>Streblomastigidae</taxon>
        <taxon>Streblomastix</taxon>
    </lineage>
</organism>
<feature type="compositionally biased region" description="Polar residues" evidence="6">
    <location>
        <begin position="453"/>
        <end position="464"/>
    </location>
</feature>
<keyword evidence="2" id="KW-0808">Transferase</keyword>
<dbReference type="InterPro" id="IPR011009">
    <property type="entry name" value="Kinase-like_dom_sf"/>
</dbReference>
<evidence type="ECO:0000256" key="4">
    <source>
        <dbReference type="ARBA" id="ARBA00022777"/>
    </source>
</evidence>
<evidence type="ECO:0000256" key="1">
    <source>
        <dbReference type="ARBA" id="ARBA00022527"/>
    </source>
</evidence>